<dbReference type="Gene3D" id="3.40.50.300">
    <property type="entry name" value="P-loop containing nucleotide triphosphate hydrolases"/>
    <property type="match status" value="1"/>
</dbReference>
<sequence>MSSAEPYAHLNRAAAELAELSDSARIHAIRADSWLGYRDAKKVLSRMEDLLSYPRITRMPNMLLVAPSFNGKTSILKRFMSLHQPDLDATNEITVCPVVMVEAPPKPDISDFYTRILDALTTPYKPTASVAEKYSQIKKLFRLMNVKMLIVDEIHHLIAGSLNRQQEFRNALKSLGNETMVSIVAAGIEDAYNAFNTDPQMSSRFTPEELPLWKANNEFGSLLATLELRMPLRFASNLKDPATMLAIHTRSEGAIGDICDLVKELAVDAIRSKTECLTLDRIQSMSWTPPSRRKQHRRARAA</sequence>
<name>A0ABW0J8R2_9BURK</name>
<accession>A0ABW0J8R2</accession>
<dbReference type="InterPro" id="IPR008868">
    <property type="entry name" value="TniB"/>
</dbReference>
<organism evidence="1 2">
    <name type="scientific">Paraburkholderia denitrificans</name>
    <dbReference type="NCBI Taxonomy" id="694025"/>
    <lineage>
        <taxon>Bacteria</taxon>
        <taxon>Pseudomonadati</taxon>
        <taxon>Pseudomonadota</taxon>
        <taxon>Betaproteobacteria</taxon>
        <taxon>Burkholderiales</taxon>
        <taxon>Burkholderiaceae</taxon>
        <taxon>Paraburkholderia</taxon>
    </lineage>
</organism>
<dbReference type="RefSeq" id="WP_377711516.1">
    <property type="nucleotide sequence ID" value="NZ_JBHSMP010000013.1"/>
</dbReference>
<reference evidence="2" key="1">
    <citation type="journal article" date="2019" name="Int. J. Syst. Evol. Microbiol.">
        <title>The Global Catalogue of Microorganisms (GCM) 10K type strain sequencing project: providing services to taxonomists for standard genome sequencing and annotation.</title>
        <authorList>
            <consortium name="The Broad Institute Genomics Platform"/>
            <consortium name="The Broad Institute Genome Sequencing Center for Infectious Disease"/>
            <person name="Wu L."/>
            <person name="Ma J."/>
        </authorList>
    </citation>
    <scope>NUCLEOTIDE SEQUENCE [LARGE SCALE GENOMIC DNA]</scope>
    <source>
        <strain evidence="2">CCUG 56042</strain>
    </source>
</reference>
<dbReference type="SUPFAM" id="SSF52540">
    <property type="entry name" value="P-loop containing nucleoside triphosphate hydrolases"/>
    <property type="match status" value="1"/>
</dbReference>
<comment type="caution">
    <text evidence="1">The sequence shown here is derived from an EMBL/GenBank/DDBJ whole genome shotgun (WGS) entry which is preliminary data.</text>
</comment>
<evidence type="ECO:0000313" key="2">
    <source>
        <dbReference type="Proteomes" id="UP001596103"/>
    </source>
</evidence>
<dbReference type="Proteomes" id="UP001596103">
    <property type="component" value="Unassembled WGS sequence"/>
</dbReference>
<dbReference type="EMBL" id="JBHSMP010000013">
    <property type="protein sequence ID" value="MFC5429459.1"/>
    <property type="molecule type" value="Genomic_DNA"/>
</dbReference>
<gene>
    <name evidence="1" type="ORF">ACFPTO_11705</name>
</gene>
<evidence type="ECO:0000313" key="1">
    <source>
        <dbReference type="EMBL" id="MFC5429459.1"/>
    </source>
</evidence>
<protein>
    <submittedName>
        <fullName evidence="1">TniB family NTP-binding protein</fullName>
    </submittedName>
</protein>
<keyword evidence="2" id="KW-1185">Reference proteome</keyword>
<dbReference type="Pfam" id="PF05621">
    <property type="entry name" value="TniB"/>
    <property type="match status" value="1"/>
</dbReference>
<dbReference type="InterPro" id="IPR027417">
    <property type="entry name" value="P-loop_NTPase"/>
</dbReference>
<proteinExistence type="predicted"/>